<name>A0A239P598_9ACTN</name>
<sequence length="71" mass="7861">MVSIMSRSLLIRTDNQALTVKSVASQVASWFPPITGYRTPGVIKSRVTRYTRLHQPKSAAWANGTEWGALT</sequence>
<dbReference type="Proteomes" id="UP000198282">
    <property type="component" value="Unassembled WGS sequence"/>
</dbReference>
<evidence type="ECO:0000313" key="2">
    <source>
        <dbReference type="Proteomes" id="UP000198282"/>
    </source>
</evidence>
<organism evidence="1 2">
    <name type="scientific">Streptosporangium subroseum</name>
    <dbReference type="NCBI Taxonomy" id="106412"/>
    <lineage>
        <taxon>Bacteria</taxon>
        <taxon>Bacillati</taxon>
        <taxon>Actinomycetota</taxon>
        <taxon>Actinomycetes</taxon>
        <taxon>Streptosporangiales</taxon>
        <taxon>Streptosporangiaceae</taxon>
        <taxon>Streptosporangium</taxon>
    </lineage>
</organism>
<keyword evidence="2" id="KW-1185">Reference proteome</keyword>
<protein>
    <submittedName>
        <fullName evidence="1">Uncharacterized protein</fullName>
    </submittedName>
</protein>
<dbReference type="EMBL" id="FZOD01000089">
    <property type="protein sequence ID" value="SNT62236.1"/>
    <property type="molecule type" value="Genomic_DNA"/>
</dbReference>
<reference evidence="1 2" key="1">
    <citation type="submission" date="2017-06" db="EMBL/GenBank/DDBJ databases">
        <authorList>
            <person name="Kim H.J."/>
            <person name="Triplett B.A."/>
        </authorList>
    </citation>
    <scope>NUCLEOTIDE SEQUENCE [LARGE SCALE GENOMIC DNA]</scope>
    <source>
        <strain evidence="1 2">CGMCC 4.2132</strain>
    </source>
</reference>
<proteinExistence type="predicted"/>
<accession>A0A239P598</accession>
<evidence type="ECO:0000313" key="1">
    <source>
        <dbReference type="EMBL" id="SNT62236.1"/>
    </source>
</evidence>
<dbReference type="AlphaFoldDB" id="A0A239P598"/>
<gene>
    <name evidence="1" type="ORF">SAMN05216276_108911</name>
</gene>